<sequence length="211" mass="21233">MIFITSIIKVATLAGLLAPTVLATLPEALIVKRQDEDNAVGTNSYNCHDNCGIFAFPSGEAILESEIDGFCNTTIFSTDYAACLQCSGEDNEDIWQYYGPYLTVAAVECGSSTVPLTGTQADVATAMLAQNVTTTASGATATVSSNFATTTAAAFSSESTTSSGSASSSTDTGSSASATSTSGAIQQINSASGFLIGGVSILVAAAVANLA</sequence>
<feature type="chain" id="PRO_5045749735" description="WSC domain-containing protein" evidence="1">
    <location>
        <begin position="24"/>
        <end position="211"/>
    </location>
</feature>
<proteinExistence type="predicted"/>
<protein>
    <recommendedName>
        <fullName evidence="4">WSC domain-containing protein</fullName>
    </recommendedName>
</protein>
<gene>
    <name evidence="2" type="ORF">EAE98_010728</name>
</gene>
<keyword evidence="1" id="KW-0732">Signal</keyword>
<dbReference type="RefSeq" id="XP_038805355.1">
    <property type="nucleotide sequence ID" value="XM_038958349.1"/>
</dbReference>
<dbReference type="Proteomes" id="UP000783213">
    <property type="component" value="Unassembled WGS sequence"/>
</dbReference>
<comment type="caution">
    <text evidence="2">The sequence shown here is derived from an EMBL/GenBank/DDBJ whole genome shotgun (WGS) entry which is preliminary data.</text>
</comment>
<organism evidence="2 3">
    <name type="scientific">Botrytis deweyae</name>
    <dbReference type="NCBI Taxonomy" id="2478750"/>
    <lineage>
        <taxon>Eukaryota</taxon>
        <taxon>Fungi</taxon>
        <taxon>Dikarya</taxon>
        <taxon>Ascomycota</taxon>
        <taxon>Pezizomycotina</taxon>
        <taxon>Leotiomycetes</taxon>
        <taxon>Helotiales</taxon>
        <taxon>Sclerotiniaceae</taxon>
        <taxon>Botrytis</taxon>
    </lineage>
</organism>
<feature type="signal peptide" evidence="1">
    <location>
        <begin position="1"/>
        <end position="23"/>
    </location>
</feature>
<accession>A0ABQ7I855</accession>
<evidence type="ECO:0000313" key="3">
    <source>
        <dbReference type="Proteomes" id="UP000783213"/>
    </source>
</evidence>
<dbReference type="EMBL" id="RCSX01000039">
    <property type="protein sequence ID" value="KAF7916428.1"/>
    <property type="molecule type" value="Genomic_DNA"/>
</dbReference>
<keyword evidence="3" id="KW-1185">Reference proteome</keyword>
<dbReference type="GeneID" id="62237499"/>
<name>A0ABQ7I855_9HELO</name>
<reference evidence="2 3" key="1">
    <citation type="journal article" date="2020" name="Genome Biol. Evol.">
        <title>Comparative genomics of Sclerotiniaceae.</title>
        <authorList>
            <person name="Valero Jimenez C.A."/>
            <person name="Steentjes M."/>
            <person name="Scholten O.E."/>
            <person name="Van Kan J.A.L."/>
        </authorList>
    </citation>
    <scope>NUCLEOTIDE SEQUENCE [LARGE SCALE GENOMIC DNA]</scope>
    <source>
        <strain evidence="2 3">B1</strain>
    </source>
</reference>
<evidence type="ECO:0008006" key="4">
    <source>
        <dbReference type="Google" id="ProtNLM"/>
    </source>
</evidence>
<evidence type="ECO:0000313" key="2">
    <source>
        <dbReference type="EMBL" id="KAF7916428.1"/>
    </source>
</evidence>
<evidence type="ECO:0000256" key="1">
    <source>
        <dbReference type="SAM" id="SignalP"/>
    </source>
</evidence>